<dbReference type="PROSITE" id="PS51755">
    <property type="entry name" value="OMPR_PHOB"/>
    <property type="match status" value="1"/>
</dbReference>
<dbReference type="Gene3D" id="6.10.250.690">
    <property type="match status" value="1"/>
</dbReference>
<feature type="domain" description="Response regulatory" evidence="8">
    <location>
        <begin position="15"/>
        <end position="128"/>
    </location>
</feature>
<evidence type="ECO:0000256" key="5">
    <source>
        <dbReference type="ARBA" id="ARBA00023163"/>
    </source>
</evidence>
<dbReference type="PANTHER" id="PTHR48111">
    <property type="entry name" value="REGULATOR OF RPOS"/>
    <property type="match status" value="1"/>
</dbReference>
<proteinExistence type="predicted"/>
<keyword evidence="4 7" id="KW-0238">DNA-binding</keyword>
<dbReference type="PANTHER" id="PTHR48111:SF4">
    <property type="entry name" value="DNA-BINDING DUAL TRANSCRIPTIONAL REGULATOR OMPR"/>
    <property type="match status" value="1"/>
</dbReference>
<dbReference type="SUPFAM" id="SSF52172">
    <property type="entry name" value="CheY-like"/>
    <property type="match status" value="1"/>
</dbReference>
<evidence type="ECO:0000256" key="1">
    <source>
        <dbReference type="ARBA" id="ARBA00022553"/>
    </source>
</evidence>
<sequence>MQPTQPQKRDGDRPSILIVEDDPEIARMIASTLGDAGMKAEIAGDGAQMDAWMRRASFDLVVLDVMLPGEDGFSICRRLRASRTIPILMLTAQQEEIDRVLGLELGADDYVTKPFSTRELIARIRSLLRRAAYAPEHEGQLRPLRFDGWTIDPQRRQVRDPQGARVSMTTTEFDLLLALCRNPGRILSREQLLSMTHAGLAGPIERSIDVHISRLRQKIEADPSQPTLLTTVRLAGYMFAAAVEPL</sequence>
<evidence type="ECO:0000313" key="11">
    <source>
        <dbReference type="Proteomes" id="UP001597371"/>
    </source>
</evidence>
<keyword evidence="2" id="KW-0902">Two-component regulatory system</keyword>
<evidence type="ECO:0000313" key="10">
    <source>
        <dbReference type="EMBL" id="MFD2237615.1"/>
    </source>
</evidence>
<evidence type="ECO:0000256" key="2">
    <source>
        <dbReference type="ARBA" id="ARBA00023012"/>
    </source>
</evidence>
<keyword evidence="3" id="KW-0805">Transcription regulation</keyword>
<dbReference type="InterPro" id="IPR011006">
    <property type="entry name" value="CheY-like_superfamily"/>
</dbReference>
<organism evidence="10 11">
    <name type="scientific">Aureimonas populi</name>
    <dbReference type="NCBI Taxonomy" id="1701758"/>
    <lineage>
        <taxon>Bacteria</taxon>
        <taxon>Pseudomonadati</taxon>
        <taxon>Pseudomonadota</taxon>
        <taxon>Alphaproteobacteria</taxon>
        <taxon>Hyphomicrobiales</taxon>
        <taxon>Aurantimonadaceae</taxon>
        <taxon>Aureimonas</taxon>
    </lineage>
</organism>
<evidence type="ECO:0000256" key="4">
    <source>
        <dbReference type="ARBA" id="ARBA00023125"/>
    </source>
</evidence>
<accession>A0ABW5CK75</accession>
<dbReference type="RefSeq" id="WP_209740188.1">
    <property type="nucleotide sequence ID" value="NZ_CP072611.1"/>
</dbReference>
<dbReference type="SMART" id="SM00862">
    <property type="entry name" value="Trans_reg_C"/>
    <property type="match status" value="1"/>
</dbReference>
<gene>
    <name evidence="10" type="ORF">ACFSKQ_09065</name>
</gene>
<dbReference type="Pfam" id="PF00486">
    <property type="entry name" value="Trans_reg_C"/>
    <property type="match status" value="1"/>
</dbReference>
<keyword evidence="5" id="KW-0804">Transcription</keyword>
<dbReference type="EMBL" id="JBHUIJ010000010">
    <property type="protein sequence ID" value="MFD2237615.1"/>
    <property type="molecule type" value="Genomic_DNA"/>
</dbReference>
<protein>
    <submittedName>
        <fullName evidence="10">Response regulator transcription factor</fullName>
    </submittedName>
</protein>
<dbReference type="Gene3D" id="1.10.10.10">
    <property type="entry name" value="Winged helix-like DNA-binding domain superfamily/Winged helix DNA-binding domain"/>
    <property type="match status" value="1"/>
</dbReference>
<dbReference type="Proteomes" id="UP001597371">
    <property type="component" value="Unassembled WGS sequence"/>
</dbReference>
<reference evidence="11" key="1">
    <citation type="journal article" date="2019" name="Int. J. Syst. Evol. Microbiol.">
        <title>The Global Catalogue of Microorganisms (GCM) 10K type strain sequencing project: providing services to taxonomists for standard genome sequencing and annotation.</title>
        <authorList>
            <consortium name="The Broad Institute Genomics Platform"/>
            <consortium name="The Broad Institute Genome Sequencing Center for Infectious Disease"/>
            <person name="Wu L."/>
            <person name="Ma J."/>
        </authorList>
    </citation>
    <scope>NUCLEOTIDE SEQUENCE [LARGE SCALE GENOMIC DNA]</scope>
    <source>
        <strain evidence="11">ZS-35-S2</strain>
    </source>
</reference>
<keyword evidence="1 6" id="KW-0597">Phosphoprotein</keyword>
<dbReference type="InterPro" id="IPR039420">
    <property type="entry name" value="WalR-like"/>
</dbReference>
<dbReference type="InterPro" id="IPR001789">
    <property type="entry name" value="Sig_transdc_resp-reg_receiver"/>
</dbReference>
<dbReference type="PROSITE" id="PS50110">
    <property type="entry name" value="RESPONSE_REGULATORY"/>
    <property type="match status" value="1"/>
</dbReference>
<dbReference type="InterPro" id="IPR016032">
    <property type="entry name" value="Sig_transdc_resp-reg_C-effctor"/>
</dbReference>
<feature type="DNA-binding region" description="OmpR/PhoB-type" evidence="7">
    <location>
        <begin position="141"/>
        <end position="241"/>
    </location>
</feature>
<dbReference type="InterPro" id="IPR036388">
    <property type="entry name" value="WH-like_DNA-bd_sf"/>
</dbReference>
<evidence type="ECO:0000259" key="8">
    <source>
        <dbReference type="PROSITE" id="PS50110"/>
    </source>
</evidence>
<dbReference type="SUPFAM" id="SSF46894">
    <property type="entry name" value="C-terminal effector domain of the bipartite response regulators"/>
    <property type="match status" value="1"/>
</dbReference>
<dbReference type="CDD" id="cd00383">
    <property type="entry name" value="trans_reg_C"/>
    <property type="match status" value="1"/>
</dbReference>
<evidence type="ECO:0000256" key="6">
    <source>
        <dbReference type="PROSITE-ProRule" id="PRU00169"/>
    </source>
</evidence>
<dbReference type="CDD" id="cd17574">
    <property type="entry name" value="REC_OmpR"/>
    <property type="match status" value="1"/>
</dbReference>
<dbReference type="SMART" id="SM00448">
    <property type="entry name" value="REC"/>
    <property type="match status" value="1"/>
</dbReference>
<feature type="modified residue" description="4-aspartylphosphate" evidence="6">
    <location>
        <position position="64"/>
    </location>
</feature>
<keyword evidence="11" id="KW-1185">Reference proteome</keyword>
<dbReference type="InterPro" id="IPR001867">
    <property type="entry name" value="OmpR/PhoB-type_DNA-bd"/>
</dbReference>
<evidence type="ECO:0000256" key="3">
    <source>
        <dbReference type="ARBA" id="ARBA00023015"/>
    </source>
</evidence>
<dbReference type="Gene3D" id="3.40.50.2300">
    <property type="match status" value="1"/>
</dbReference>
<evidence type="ECO:0000259" key="9">
    <source>
        <dbReference type="PROSITE" id="PS51755"/>
    </source>
</evidence>
<evidence type="ECO:0000256" key="7">
    <source>
        <dbReference type="PROSITE-ProRule" id="PRU01091"/>
    </source>
</evidence>
<name>A0ABW5CK75_9HYPH</name>
<dbReference type="Pfam" id="PF00072">
    <property type="entry name" value="Response_reg"/>
    <property type="match status" value="1"/>
</dbReference>
<comment type="caution">
    <text evidence="10">The sequence shown here is derived from an EMBL/GenBank/DDBJ whole genome shotgun (WGS) entry which is preliminary data.</text>
</comment>
<feature type="domain" description="OmpR/PhoB-type" evidence="9">
    <location>
        <begin position="141"/>
        <end position="241"/>
    </location>
</feature>